<comment type="caution">
    <text evidence="5">The sequence shown here is derived from an EMBL/GenBank/DDBJ whole genome shotgun (WGS) entry which is preliminary data.</text>
</comment>
<evidence type="ECO:0000256" key="2">
    <source>
        <dbReference type="ARBA" id="ARBA00022764"/>
    </source>
</evidence>
<dbReference type="PANTHER" id="PTHR42845:SF3">
    <property type="entry name" value="CYTOSOLIC NIFE-HYDROGENASE, DELTA SUBUNIT"/>
    <property type="match status" value="1"/>
</dbReference>
<keyword evidence="3" id="KW-0560">Oxidoreductase</keyword>
<evidence type="ECO:0000313" key="5">
    <source>
        <dbReference type="EMBL" id="MBT0654485.1"/>
    </source>
</evidence>
<organism evidence="5 6">
    <name type="scientific">Geomobilimonas luticola</name>
    <dbReference type="NCBI Taxonomy" id="1114878"/>
    <lineage>
        <taxon>Bacteria</taxon>
        <taxon>Pseudomonadati</taxon>
        <taxon>Thermodesulfobacteriota</taxon>
        <taxon>Desulfuromonadia</taxon>
        <taxon>Geobacterales</taxon>
        <taxon>Geobacteraceae</taxon>
        <taxon>Geomobilimonas</taxon>
    </lineage>
</organism>
<feature type="domain" description="NADH:ubiquinone oxidoreductase-like 20kDa subunit" evidence="4">
    <location>
        <begin position="14"/>
        <end position="152"/>
    </location>
</feature>
<dbReference type="InterPro" id="IPR051349">
    <property type="entry name" value="Hydrogenase_assoc-protein"/>
</dbReference>
<protein>
    <submittedName>
        <fullName evidence="5">NADH:ubiquinone oxidoreductase</fullName>
    </submittedName>
</protein>
<dbReference type="Pfam" id="PF01058">
    <property type="entry name" value="Oxidored_q6"/>
    <property type="match status" value="1"/>
</dbReference>
<dbReference type="InterPro" id="IPR006137">
    <property type="entry name" value="NADH_UbQ_OxRdtase-like_20kDa"/>
</dbReference>
<proteinExistence type="predicted"/>
<reference evidence="5 6" key="1">
    <citation type="submission" date="2021-05" db="EMBL/GenBank/DDBJ databases">
        <title>The draft genome of Geobacter luticola JCM 17780.</title>
        <authorList>
            <person name="Xu Z."/>
            <person name="Masuda Y."/>
            <person name="Itoh H."/>
            <person name="Senoo K."/>
        </authorList>
    </citation>
    <scope>NUCLEOTIDE SEQUENCE [LARGE SCALE GENOMIC DNA]</scope>
    <source>
        <strain evidence="5 6">JCM 17780</strain>
    </source>
</reference>
<gene>
    <name evidence="5" type="ORF">KI810_15645</name>
</gene>
<evidence type="ECO:0000256" key="3">
    <source>
        <dbReference type="ARBA" id="ARBA00023002"/>
    </source>
</evidence>
<evidence type="ECO:0000313" key="6">
    <source>
        <dbReference type="Proteomes" id="UP000756860"/>
    </source>
</evidence>
<dbReference type="InterPro" id="IPR037024">
    <property type="entry name" value="NiFe_Hase_small_N_sf"/>
</dbReference>
<dbReference type="EMBL" id="JAHCVK010000011">
    <property type="protein sequence ID" value="MBT0654485.1"/>
    <property type="molecule type" value="Genomic_DNA"/>
</dbReference>
<keyword evidence="6" id="KW-1185">Reference proteome</keyword>
<dbReference type="RefSeq" id="WP_214176494.1">
    <property type="nucleotide sequence ID" value="NZ_JAHCVK010000011.1"/>
</dbReference>
<dbReference type="SUPFAM" id="SSF56770">
    <property type="entry name" value="HydA/Nqo6-like"/>
    <property type="match status" value="1"/>
</dbReference>
<keyword evidence="2" id="KW-0574">Periplasm</keyword>
<dbReference type="Gene3D" id="3.40.50.700">
    <property type="entry name" value="NADH:ubiquinone oxidoreductase-like, 20kDa subunit"/>
    <property type="match status" value="1"/>
</dbReference>
<comment type="subcellular location">
    <subcellularLocation>
        <location evidence="1">Periplasm</location>
    </subcellularLocation>
</comment>
<dbReference type="PANTHER" id="PTHR42845">
    <property type="entry name" value="COENZYME F420-REDUCING HYDROGENASE, GAMMA SUBUNIT"/>
    <property type="match status" value="1"/>
</dbReference>
<evidence type="ECO:0000259" key="4">
    <source>
        <dbReference type="Pfam" id="PF01058"/>
    </source>
</evidence>
<evidence type="ECO:0000256" key="1">
    <source>
        <dbReference type="ARBA" id="ARBA00004418"/>
    </source>
</evidence>
<accession>A0ABS5SGY5</accession>
<name>A0ABS5SGY5_9BACT</name>
<dbReference type="Proteomes" id="UP000756860">
    <property type="component" value="Unassembled WGS sequence"/>
</dbReference>
<sequence>MTRPSLAIAGLTACFGCQLTFLNCEAELPTLAGLFDFTYFPMGSSRREIGGEFTAALVEGAVSTPDDLETLVRLRSRSRVLVAFGTCARWGGVAAMNNHLSRVAMIESVYGKGAGPTRSFNPGPLHRFVTVDFSITGCPPEKNELLATLAALLHGALPVFPQYPVCTECRNRECLCLLIERGEPCLGPITQAGCNARCPAVSIKCEGCRGPVTEANVASELEVLLEKGISREEVIRRMRRFYPEWDYGQRS</sequence>